<proteinExistence type="predicted"/>
<dbReference type="InterPro" id="IPR014757">
    <property type="entry name" value="Tscrpt_reg_IclR_C"/>
</dbReference>
<dbReference type="PANTHER" id="PTHR30136">
    <property type="entry name" value="HELIX-TURN-HELIX TRANSCRIPTIONAL REGULATOR, ICLR FAMILY"/>
    <property type="match status" value="1"/>
</dbReference>
<dbReference type="SUPFAM" id="SSF55781">
    <property type="entry name" value="GAF domain-like"/>
    <property type="match status" value="1"/>
</dbReference>
<dbReference type="PROSITE" id="PS51077">
    <property type="entry name" value="HTH_ICLR"/>
    <property type="match status" value="1"/>
</dbReference>
<evidence type="ECO:0000256" key="3">
    <source>
        <dbReference type="ARBA" id="ARBA00023163"/>
    </source>
</evidence>
<dbReference type="RefSeq" id="WP_141867536.1">
    <property type="nucleotide sequence ID" value="NZ_BAABAN010000001.1"/>
</dbReference>
<organism evidence="6 7">
    <name type="scientific">Enteractinococcus coprophilus</name>
    <dbReference type="NCBI Taxonomy" id="1027633"/>
    <lineage>
        <taxon>Bacteria</taxon>
        <taxon>Bacillati</taxon>
        <taxon>Actinomycetota</taxon>
        <taxon>Actinomycetes</taxon>
        <taxon>Micrococcales</taxon>
        <taxon>Micrococcaceae</taxon>
    </lineage>
</organism>
<keyword evidence="1" id="KW-0805">Transcription regulation</keyword>
<name>A0A543AGK7_9MICC</name>
<dbReference type="Gene3D" id="3.30.450.40">
    <property type="match status" value="2"/>
</dbReference>
<dbReference type="OrthoDB" id="156285at2"/>
<dbReference type="GO" id="GO:0003700">
    <property type="term" value="F:DNA-binding transcription factor activity"/>
    <property type="evidence" value="ECO:0007669"/>
    <property type="project" value="TreeGrafter"/>
</dbReference>
<dbReference type="InterPro" id="IPR050707">
    <property type="entry name" value="HTH_MetabolicPath_Reg"/>
</dbReference>
<keyword evidence="3" id="KW-0804">Transcription</keyword>
<evidence type="ECO:0000256" key="1">
    <source>
        <dbReference type="ARBA" id="ARBA00023015"/>
    </source>
</evidence>
<keyword evidence="7" id="KW-1185">Reference proteome</keyword>
<evidence type="ECO:0000256" key="2">
    <source>
        <dbReference type="ARBA" id="ARBA00023125"/>
    </source>
</evidence>
<feature type="domain" description="IclR-ED" evidence="5">
    <location>
        <begin position="74"/>
        <end position="223"/>
    </location>
</feature>
<dbReference type="GO" id="GO:0045892">
    <property type="term" value="P:negative regulation of DNA-templated transcription"/>
    <property type="evidence" value="ECO:0007669"/>
    <property type="project" value="TreeGrafter"/>
</dbReference>
<dbReference type="PANTHER" id="PTHR30136:SF24">
    <property type="entry name" value="HTH-TYPE TRANSCRIPTIONAL REPRESSOR ALLR"/>
    <property type="match status" value="1"/>
</dbReference>
<gene>
    <name evidence="6" type="ORF">FB556_2220</name>
</gene>
<dbReference type="Proteomes" id="UP000319746">
    <property type="component" value="Unassembled WGS sequence"/>
</dbReference>
<dbReference type="GO" id="GO:0003677">
    <property type="term" value="F:DNA binding"/>
    <property type="evidence" value="ECO:0007669"/>
    <property type="project" value="UniProtKB-KW"/>
</dbReference>
<dbReference type="AlphaFoldDB" id="A0A543AGK7"/>
<dbReference type="InterPro" id="IPR036388">
    <property type="entry name" value="WH-like_DNA-bd_sf"/>
</dbReference>
<dbReference type="InterPro" id="IPR029016">
    <property type="entry name" value="GAF-like_dom_sf"/>
</dbReference>
<dbReference type="Pfam" id="PF09339">
    <property type="entry name" value="HTH_IclR"/>
    <property type="match status" value="1"/>
</dbReference>
<evidence type="ECO:0000313" key="7">
    <source>
        <dbReference type="Proteomes" id="UP000319746"/>
    </source>
</evidence>
<feature type="domain" description="HTH iclR-type" evidence="4">
    <location>
        <begin position="12"/>
        <end position="73"/>
    </location>
</feature>
<reference evidence="6 7" key="1">
    <citation type="submission" date="2019-06" db="EMBL/GenBank/DDBJ databases">
        <title>Sequencing the genomes of 1000 actinobacteria strains.</title>
        <authorList>
            <person name="Klenk H.-P."/>
        </authorList>
    </citation>
    <scope>NUCLEOTIDE SEQUENCE [LARGE SCALE GENOMIC DNA]</scope>
    <source>
        <strain evidence="6 7">DSM 24083</strain>
    </source>
</reference>
<protein>
    <submittedName>
        <fullName evidence="6">IclR family transcriptional regulator</fullName>
    </submittedName>
</protein>
<evidence type="ECO:0000259" key="4">
    <source>
        <dbReference type="PROSITE" id="PS51077"/>
    </source>
</evidence>
<sequence length="223" mass="24079">MTSTAKQATGGSQTLARGLHALALIGESNTPLTVPEVAERLGIHRSMAYRLVRTLEDFGFVERDPTGRLEIGVRMATLTRSIARDLQAAANPELVALANALGMTAFIVAYDGEEAVTLLAVEPQHTVTTVAQRPGSRHPIDHGAPGRVIQSQLKPEEFPAKRYEFSQDEVFTGLSSVAVPLRTADERPASLAILYVMSELAVDDVADKLLESARRIESLLATH</sequence>
<evidence type="ECO:0000313" key="6">
    <source>
        <dbReference type="EMBL" id="TQL71724.1"/>
    </source>
</evidence>
<accession>A0A543AGK7</accession>
<dbReference type="InterPro" id="IPR036390">
    <property type="entry name" value="WH_DNA-bd_sf"/>
</dbReference>
<dbReference type="EMBL" id="VFOU01000003">
    <property type="protein sequence ID" value="TQL71724.1"/>
    <property type="molecule type" value="Genomic_DNA"/>
</dbReference>
<evidence type="ECO:0000259" key="5">
    <source>
        <dbReference type="PROSITE" id="PS51078"/>
    </source>
</evidence>
<dbReference type="SUPFAM" id="SSF46785">
    <property type="entry name" value="Winged helix' DNA-binding domain"/>
    <property type="match status" value="1"/>
</dbReference>
<comment type="caution">
    <text evidence="6">The sequence shown here is derived from an EMBL/GenBank/DDBJ whole genome shotgun (WGS) entry which is preliminary data.</text>
</comment>
<dbReference type="Gene3D" id="1.10.10.10">
    <property type="entry name" value="Winged helix-like DNA-binding domain superfamily/Winged helix DNA-binding domain"/>
    <property type="match status" value="1"/>
</dbReference>
<keyword evidence="2" id="KW-0238">DNA-binding</keyword>
<dbReference type="SMART" id="SM00346">
    <property type="entry name" value="HTH_ICLR"/>
    <property type="match status" value="1"/>
</dbReference>
<dbReference type="PROSITE" id="PS51078">
    <property type="entry name" value="ICLR_ED"/>
    <property type="match status" value="1"/>
</dbReference>
<dbReference type="InterPro" id="IPR005471">
    <property type="entry name" value="Tscrpt_reg_IclR_N"/>
</dbReference>